<feature type="compositionally biased region" description="Low complexity" evidence="1">
    <location>
        <begin position="90"/>
        <end position="99"/>
    </location>
</feature>
<accession>A0A179HU53</accession>
<sequence>MCDELRLTSTPCMSCNCWLRTCDGVDGVRKGGKWLMFAPLRASPCSFTSRMCCGARDGHAVEANHDKSQVSGLGPCAASMACIFDARNSGNGSSGGSSSHRPWRSNGATRPAGK</sequence>
<reference evidence="2 3" key="1">
    <citation type="submission" date="2016-02" db="EMBL/GenBank/DDBJ databases">
        <title>Biosynthesis of antibiotic leucinostatins and their inhibition on Phytophthora in bio-control Purpureocillium lilacinum.</title>
        <authorList>
            <person name="Wang G."/>
            <person name="Liu Z."/>
            <person name="Lin R."/>
            <person name="Li E."/>
            <person name="Mao Z."/>
            <person name="Ling J."/>
            <person name="Yin W."/>
            <person name="Xie B."/>
        </authorList>
    </citation>
    <scope>NUCLEOTIDE SEQUENCE [LARGE SCALE GENOMIC DNA]</scope>
    <source>
        <strain evidence="2">PLFJ-1</strain>
    </source>
</reference>
<dbReference type="Proteomes" id="UP000078340">
    <property type="component" value="Unassembled WGS sequence"/>
</dbReference>
<dbReference type="AlphaFoldDB" id="A0A179HU53"/>
<dbReference type="EMBL" id="LSBI01000002">
    <property type="protein sequence ID" value="OAQ93101.1"/>
    <property type="molecule type" value="Genomic_DNA"/>
</dbReference>
<comment type="caution">
    <text evidence="2">The sequence shown here is derived from an EMBL/GenBank/DDBJ whole genome shotgun (WGS) entry which is preliminary data.</text>
</comment>
<feature type="region of interest" description="Disordered" evidence="1">
    <location>
        <begin position="90"/>
        <end position="114"/>
    </location>
</feature>
<evidence type="ECO:0000313" key="2">
    <source>
        <dbReference type="EMBL" id="OAQ93101.1"/>
    </source>
</evidence>
<evidence type="ECO:0000313" key="3">
    <source>
        <dbReference type="Proteomes" id="UP000078340"/>
    </source>
</evidence>
<name>A0A179HU53_PURLI</name>
<protein>
    <submittedName>
        <fullName evidence="2">Uncharacterized protein</fullName>
    </submittedName>
</protein>
<organism evidence="2 3">
    <name type="scientific">Purpureocillium lilacinum</name>
    <name type="common">Paecilomyces lilacinus</name>
    <dbReference type="NCBI Taxonomy" id="33203"/>
    <lineage>
        <taxon>Eukaryota</taxon>
        <taxon>Fungi</taxon>
        <taxon>Dikarya</taxon>
        <taxon>Ascomycota</taxon>
        <taxon>Pezizomycotina</taxon>
        <taxon>Sordariomycetes</taxon>
        <taxon>Hypocreomycetidae</taxon>
        <taxon>Hypocreales</taxon>
        <taxon>Ophiocordycipitaceae</taxon>
        <taxon>Purpureocillium</taxon>
    </lineage>
</organism>
<gene>
    <name evidence="2" type="ORF">VFPFJ_02262</name>
</gene>
<proteinExistence type="predicted"/>
<evidence type="ECO:0000256" key="1">
    <source>
        <dbReference type="SAM" id="MobiDB-lite"/>
    </source>
</evidence>